<dbReference type="InterPro" id="IPR002347">
    <property type="entry name" value="SDR_fam"/>
</dbReference>
<dbReference type="OrthoDB" id="37659at2759"/>
<keyword evidence="4" id="KW-1185">Reference proteome</keyword>
<comment type="similarity">
    <text evidence="1">Belongs to the short-chain dehydrogenases/reductases (SDR) family.</text>
</comment>
<sequence>MAANTAAITIKDDDLAPLKGKVVLLTGGSSGIGLATTQLLLSLGASVVLGDLLPPKEGLDHPSLVFQKCDVTNWKDQLALFKKTKEIHGRIDHVFANAGISIRANYLATDLDENGDLKEPSFQSLDVNLRGAMNTATLGIYYMRPEQQNGGGSIVVTSSIAAFQRFRGVDYAAGKHGNLGFVRGMRQLLIHEKLPIRINAIAPSWTETGILPAVIMEQIGVKLQPPEVPARSALLLMADESRNGQLLHSTEGKIQEVEESVLVPTAEEIIGKDKPTEDTTLMRMLEAMGGEYKDKV</sequence>
<evidence type="ECO:0000256" key="1">
    <source>
        <dbReference type="ARBA" id="ARBA00006484"/>
    </source>
</evidence>
<dbReference type="Gene3D" id="3.40.50.720">
    <property type="entry name" value="NAD(P)-binding Rossmann-like Domain"/>
    <property type="match status" value="1"/>
</dbReference>
<evidence type="ECO:0000313" key="4">
    <source>
        <dbReference type="Proteomes" id="UP000223968"/>
    </source>
</evidence>
<gene>
    <name evidence="3" type="ORF">AJ79_04813</name>
</gene>
<dbReference type="Pfam" id="PF00106">
    <property type="entry name" value="adh_short"/>
    <property type="match status" value="1"/>
</dbReference>
<evidence type="ECO:0000313" key="3">
    <source>
        <dbReference type="EMBL" id="PGH11555.1"/>
    </source>
</evidence>
<accession>A0A2B7XRH9</accession>
<protein>
    <submittedName>
        <fullName evidence="3">Uncharacterized protein</fullName>
    </submittedName>
</protein>
<dbReference type="PANTHER" id="PTHR43180">
    <property type="entry name" value="3-OXOACYL-(ACYL-CARRIER-PROTEIN) REDUCTASE (AFU_ORTHOLOGUE AFUA_6G11210)"/>
    <property type="match status" value="1"/>
</dbReference>
<name>A0A2B7XRH9_9EURO</name>
<organism evidence="3 4">
    <name type="scientific">Helicocarpus griseus UAMH5409</name>
    <dbReference type="NCBI Taxonomy" id="1447875"/>
    <lineage>
        <taxon>Eukaryota</taxon>
        <taxon>Fungi</taxon>
        <taxon>Dikarya</taxon>
        <taxon>Ascomycota</taxon>
        <taxon>Pezizomycotina</taxon>
        <taxon>Eurotiomycetes</taxon>
        <taxon>Eurotiomycetidae</taxon>
        <taxon>Onygenales</taxon>
        <taxon>Ajellomycetaceae</taxon>
        <taxon>Helicocarpus</taxon>
    </lineage>
</organism>
<dbReference type="InterPro" id="IPR036291">
    <property type="entry name" value="NAD(P)-bd_dom_sf"/>
</dbReference>
<evidence type="ECO:0000256" key="2">
    <source>
        <dbReference type="ARBA" id="ARBA00023002"/>
    </source>
</evidence>
<dbReference type="STRING" id="1447875.A0A2B7XRH9"/>
<proteinExistence type="inferred from homology"/>
<dbReference type="PRINTS" id="PR00081">
    <property type="entry name" value="GDHRDH"/>
</dbReference>
<dbReference type="Proteomes" id="UP000223968">
    <property type="component" value="Unassembled WGS sequence"/>
</dbReference>
<dbReference type="PANTHER" id="PTHR43180:SF11">
    <property type="entry name" value="NAD(P)-BINDING PROTEIN"/>
    <property type="match status" value="1"/>
</dbReference>
<dbReference type="GO" id="GO:0016491">
    <property type="term" value="F:oxidoreductase activity"/>
    <property type="evidence" value="ECO:0007669"/>
    <property type="project" value="UniProtKB-KW"/>
</dbReference>
<dbReference type="SUPFAM" id="SSF51735">
    <property type="entry name" value="NAD(P)-binding Rossmann-fold domains"/>
    <property type="match status" value="1"/>
</dbReference>
<dbReference type="EMBL" id="PDNB01000071">
    <property type="protein sequence ID" value="PGH11555.1"/>
    <property type="molecule type" value="Genomic_DNA"/>
</dbReference>
<keyword evidence="2" id="KW-0560">Oxidoreductase</keyword>
<comment type="caution">
    <text evidence="3">The sequence shown here is derived from an EMBL/GenBank/DDBJ whole genome shotgun (WGS) entry which is preliminary data.</text>
</comment>
<reference evidence="3 4" key="1">
    <citation type="submission" date="2017-10" db="EMBL/GenBank/DDBJ databases">
        <title>Comparative genomics in systemic dimorphic fungi from Ajellomycetaceae.</title>
        <authorList>
            <person name="Munoz J.F."/>
            <person name="Mcewen J.G."/>
            <person name="Clay O.K."/>
            <person name="Cuomo C.A."/>
        </authorList>
    </citation>
    <scope>NUCLEOTIDE SEQUENCE [LARGE SCALE GENOMIC DNA]</scope>
    <source>
        <strain evidence="3 4">UAMH5409</strain>
    </source>
</reference>
<dbReference type="AlphaFoldDB" id="A0A2B7XRH9"/>